<dbReference type="Pfam" id="PF22939">
    <property type="entry name" value="WHD_GPIID"/>
    <property type="match status" value="1"/>
</dbReference>
<proteinExistence type="predicted"/>
<dbReference type="Gene3D" id="1.25.40.20">
    <property type="entry name" value="Ankyrin repeat-containing domain"/>
    <property type="match status" value="1"/>
</dbReference>
<keyword evidence="1" id="KW-0677">Repeat</keyword>
<evidence type="ECO:0000313" key="5">
    <source>
        <dbReference type="EMBL" id="SPQ26473.1"/>
    </source>
</evidence>
<evidence type="ECO:0000256" key="2">
    <source>
        <dbReference type="PROSITE-ProRule" id="PRU00023"/>
    </source>
</evidence>
<dbReference type="EMBL" id="OUUZ01000018">
    <property type="protein sequence ID" value="SPQ26473.1"/>
    <property type="molecule type" value="Genomic_DNA"/>
</dbReference>
<evidence type="ECO:0000259" key="3">
    <source>
        <dbReference type="Pfam" id="PF22939"/>
    </source>
</evidence>
<evidence type="ECO:0000259" key="4">
    <source>
        <dbReference type="Pfam" id="PF24883"/>
    </source>
</evidence>
<dbReference type="AlphaFoldDB" id="A0A446BVB0"/>
<dbReference type="InterPro" id="IPR027417">
    <property type="entry name" value="P-loop_NTPase"/>
</dbReference>
<dbReference type="Pfam" id="PF12796">
    <property type="entry name" value="Ank_2"/>
    <property type="match status" value="3"/>
</dbReference>
<dbReference type="PANTHER" id="PTHR10039">
    <property type="entry name" value="AMELOGENIN"/>
    <property type="match status" value="1"/>
</dbReference>
<dbReference type="SUPFAM" id="SSF48403">
    <property type="entry name" value="Ankyrin repeat"/>
    <property type="match status" value="1"/>
</dbReference>
<evidence type="ECO:0000256" key="1">
    <source>
        <dbReference type="ARBA" id="ARBA00022737"/>
    </source>
</evidence>
<name>A0A446BVB0_9PEZI</name>
<dbReference type="Pfam" id="PF24883">
    <property type="entry name" value="NPHP3_N"/>
    <property type="match status" value="1"/>
</dbReference>
<organism evidence="5 6">
    <name type="scientific">Thermothielavioides terrestris</name>
    <dbReference type="NCBI Taxonomy" id="2587410"/>
    <lineage>
        <taxon>Eukaryota</taxon>
        <taxon>Fungi</taxon>
        <taxon>Dikarya</taxon>
        <taxon>Ascomycota</taxon>
        <taxon>Pezizomycotina</taxon>
        <taxon>Sordariomycetes</taxon>
        <taxon>Sordariomycetidae</taxon>
        <taxon>Sordariales</taxon>
        <taxon>Chaetomiaceae</taxon>
        <taxon>Thermothielavioides</taxon>
    </lineage>
</organism>
<feature type="domain" description="GPI inositol-deacylase winged helix" evidence="3">
    <location>
        <begin position="605"/>
        <end position="685"/>
    </location>
</feature>
<dbReference type="PANTHER" id="PTHR10039:SF16">
    <property type="entry name" value="GPI INOSITOL-DEACYLASE"/>
    <property type="match status" value="1"/>
</dbReference>
<reference evidence="5 6" key="1">
    <citation type="submission" date="2018-04" db="EMBL/GenBank/DDBJ databases">
        <authorList>
            <person name="Huttner S."/>
            <person name="Dainat J."/>
        </authorList>
    </citation>
    <scope>NUCLEOTIDE SEQUENCE [LARGE SCALE GENOMIC DNA]</scope>
</reference>
<dbReference type="PROSITE" id="PS50088">
    <property type="entry name" value="ANK_REPEAT"/>
    <property type="match status" value="5"/>
</dbReference>
<feature type="repeat" description="ANK" evidence="2">
    <location>
        <begin position="933"/>
        <end position="965"/>
    </location>
</feature>
<dbReference type="Gene3D" id="3.40.50.300">
    <property type="entry name" value="P-loop containing nucleotide triphosphate hydrolases"/>
    <property type="match status" value="1"/>
</dbReference>
<protein>
    <submittedName>
        <fullName evidence="5">155b9fce-3d70-4eae-8d87-6b345046ed02</fullName>
    </submittedName>
</protein>
<dbReference type="InterPro" id="IPR054471">
    <property type="entry name" value="GPIID_WHD"/>
</dbReference>
<feature type="repeat" description="ANK" evidence="2">
    <location>
        <begin position="754"/>
        <end position="786"/>
    </location>
</feature>
<dbReference type="SUPFAM" id="SSF52540">
    <property type="entry name" value="P-loop containing nucleoside triphosphate hydrolases"/>
    <property type="match status" value="1"/>
</dbReference>
<gene>
    <name evidence="5" type="ORF">TT172_LOCUS8892</name>
</gene>
<dbReference type="Proteomes" id="UP000289323">
    <property type="component" value="Unassembled WGS sequence"/>
</dbReference>
<feature type="repeat" description="ANK" evidence="2">
    <location>
        <begin position="720"/>
        <end position="752"/>
    </location>
</feature>
<accession>A0A446BVB0</accession>
<dbReference type="InterPro" id="IPR002110">
    <property type="entry name" value="Ankyrin_rpt"/>
</dbReference>
<sequence>MLRRAKHLKSRIKELFRKESAAELGQPHAQAQDAPERAIPSLLAKRDLWLEAFEKLPKDTQRQLQRDNATQGPHNQQIQELLNLVKKKQEECERKFWRLRVGDHEIVLRDYAVTIVGCLQKIGDIAIQFAPPQASIPWSAVKALLQKEVQITVTESAQMCALLASADRIVRVINRGQIYELVYTTETTPELALNNLQAALIDLYSAALELLANSTKLLDKSTITRTLHSILHSGETADLFSNLVKHESELAREAQACESRRSADADTSLMRLLRELEVPLTRVDEKVSSLLERVDDSERLAILEWISAVPYRKHHDTVKEARTRGTCQWLLQHQRFREWANASFSVIMWLQGSPGAGKTFLTSAVIDHVEGILSTAPNHEGFAFFYCNRHETDRREPLSVLRSYVRQLSTTAFNPESMRAKLRSLCQETRLKGAHLTLATCQDQLLESVNLYPQTTLVLDALDECEPETRARLIDTIEFLLKNSERPLKVFISSRPDVDIRDRLLSQPNIEIRATDNQDDIAKFVNEEIIKHRRWGKIAAPLRTRIVDTLLDRSQGMFQWASLQIKQLLELQTQAAITDRLGKLPIDLEAAYDEIYGKIAARNEHDKAIADRAFMWVMCANPPLRSADLLSAIRLDPENDAVQFSDDELDENLLADICNNLLVLDSQRRVWRFSHLSVAEYFEKNHWSLRQAHCHAAAACLMLLMMNKVDSSGYWSGRREGDNLLTLAAVGGHKPIIEALLRRGMKLNTPLNNKWGSALATVVAHGSLEIVQFLVEKGADVNMPLHTGDYGSALAAAASYSGDIKTIEFLLEKGADVNMPLPTGDYGSALAAAACSAGTDVVRFLVEKGADVNMPLQIGNYGSALAAAVCNGIFGEIKTVEFLVEKGADINMPLPIGYFGSALAAAACSGYTEVVRFLVEKGADVNMPLQTGRYGSALAAAACEGYPKVVGLLLEKGADVNMPLQAGPYGSALEAAADKGQAACVEILVEAGARQTYGLNTRTDKVREYAPVA</sequence>
<dbReference type="InterPro" id="IPR056884">
    <property type="entry name" value="NPHP3-like_N"/>
</dbReference>
<feature type="repeat" description="ANK" evidence="2">
    <location>
        <begin position="901"/>
        <end position="930"/>
    </location>
</feature>
<dbReference type="SMART" id="SM00248">
    <property type="entry name" value="ANK"/>
    <property type="match status" value="8"/>
</dbReference>
<feature type="domain" description="Nephrocystin 3-like N-terminal" evidence="4">
    <location>
        <begin position="325"/>
        <end position="495"/>
    </location>
</feature>
<dbReference type="PROSITE" id="PS50297">
    <property type="entry name" value="ANK_REP_REGION"/>
    <property type="match status" value="2"/>
</dbReference>
<dbReference type="InterPro" id="IPR036770">
    <property type="entry name" value="Ankyrin_rpt-contain_sf"/>
</dbReference>
<evidence type="ECO:0000313" key="6">
    <source>
        <dbReference type="Proteomes" id="UP000289323"/>
    </source>
</evidence>
<feature type="repeat" description="ANK" evidence="2">
    <location>
        <begin position="825"/>
        <end position="857"/>
    </location>
</feature>
<keyword evidence="2" id="KW-0040">ANK repeat</keyword>